<dbReference type="PROSITE" id="PS51549">
    <property type="entry name" value="DM13"/>
    <property type="match status" value="1"/>
</dbReference>
<sequence>MKKPLLALPQSLIVTLLVLFFGAITAAAQSGTWIKKANSISGTWSIGLQGGQRVIALKDFKTATAPDLKIFLSTKPADQLTSRNATNGALYVAKLKSSIGDQSYVLPKDVDLSRYKTVLIHCEKYSKLWGVGKL</sequence>
<comment type="caution">
    <text evidence="2">The sequence shown here is derived from an EMBL/GenBank/DDBJ whole genome shotgun (WGS) entry which is preliminary data.</text>
</comment>
<dbReference type="RefSeq" id="WP_200391525.1">
    <property type="nucleotide sequence ID" value="NZ_JAENIO010000017.1"/>
</dbReference>
<evidence type="ECO:0000313" key="2">
    <source>
        <dbReference type="EMBL" id="MBK1834091.1"/>
    </source>
</evidence>
<reference evidence="2" key="1">
    <citation type="submission" date="2021-01" db="EMBL/GenBank/DDBJ databases">
        <title>Modified the classification status of verrucomicrobia.</title>
        <authorList>
            <person name="Feng X."/>
        </authorList>
    </citation>
    <scope>NUCLEOTIDE SEQUENCE</scope>
    <source>
        <strain evidence="2">KCTC 12986</strain>
    </source>
</reference>
<gene>
    <name evidence="2" type="ORF">JIN78_08465</name>
</gene>
<protein>
    <submittedName>
        <fullName evidence="2">DM13 domain-containing protein</fullName>
    </submittedName>
</protein>
<dbReference type="Proteomes" id="UP000604083">
    <property type="component" value="Unassembled WGS sequence"/>
</dbReference>
<dbReference type="EMBL" id="JAENIO010000017">
    <property type="protein sequence ID" value="MBK1834091.1"/>
    <property type="molecule type" value="Genomic_DNA"/>
</dbReference>
<keyword evidence="3" id="KW-1185">Reference proteome</keyword>
<accession>A0A934VMH3</accession>
<evidence type="ECO:0000259" key="1">
    <source>
        <dbReference type="PROSITE" id="PS51549"/>
    </source>
</evidence>
<dbReference type="InterPro" id="IPR019545">
    <property type="entry name" value="DM13_domain"/>
</dbReference>
<evidence type="ECO:0000313" key="3">
    <source>
        <dbReference type="Proteomes" id="UP000604083"/>
    </source>
</evidence>
<dbReference type="Pfam" id="PF10517">
    <property type="entry name" value="DM13"/>
    <property type="match status" value="1"/>
</dbReference>
<proteinExistence type="predicted"/>
<dbReference type="AlphaFoldDB" id="A0A934VMH3"/>
<organism evidence="2 3">
    <name type="scientific">Roseibacillus ishigakijimensis</name>
    <dbReference type="NCBI Taxonomy" id="454146"/>
    <lineage>
        <taxon>Bacteria</taxon>
        <taxon>Pseudomonadati</taxon>
        <taxon>Verrucomicrobiota</taxon>
        <taxon>Verrucomicrobiia</taxon>
        <taxon>Verrucomicrobiales</taxon>
        <taxon>Verrucomicrobiaceae</taxon>
        <taxon>Roseibacillus</taxon>
    </lineage>
</organism>
<name>A0A934VMH3_9BACT</name>
<feature type="domain" description="DM13" evidence="1">
    <location>
        <begin position="31"/>
        <end position="134"/>
    </location>
</feature>